<feature type="compositionally biased region" description="Polar residues" evidence="1">
    <location>
        <begin position="479"/>
        <end position="495"/>
    </location>
</feature>
<feature type="compositionally biased region" description="Basic and acidic residues" evidence="1">
    <location>
        <begin position="263"/>
        <end position="273"/>
    </location>
</feature>
<feature type="compositionally biased region" description="Basic residues" evidence="1">
    <location>
        <begin position="620"/>
        <end position="635"/>
    </location>
</feature>
<feature type="compositionally biased region" description="Polar residues" evidence="1">
    <location>
        <begin position="222"/>
        <end position="234"/>
    </location>
</feature>
<feature type="compositionally biased region" description="Basic and acidic residues" evidence="1">
    <location>
        <begin position="605"/>
        <end position="619"/>
    </location>
</feature>
<feature type="compositionally biased region" description="Acidic residues" evidence="1">
    <location>
        <begin position="424"/>
        <end position="434"/>
    </location>
</feature>
<dbReference type="Pfam" id="PF05672">
    <property type="entry name" value="MAP7"/>
    <property type="match status" value="1"/>
</dbReference>
<feature type="compositionally biased region" description="Basic and acidic residues" evidence="1">
    <location>
        <begin position="754"/>
        <end position="791"/>
    </location>
</feature>
<dbReference type="Proteomes" id="UP000001307">
    <property type="component" value="Unassembled WGS sequence"/>
</dbReference>
<feature type="compositionally biased region" description="Low complexity" evidence="1">
    <location>
        <begin position="382"/>
        <end position="395"/>
    </location>
</feature>
<evidence type="ECO:0000313" key="3">
    <source>
        <dbReference type="Proteomes" id="UP000001307"/>
    </source>
</evidence>
<sequence>MEIEKPVTLGDKFAAARERRERLEKEREAARQETLSKTETAVRRKSQIQAQTETERKQRRDSISSKHDEARERREVILRQKKEKALSELEKGEARSREAQKKKRWSWNGAVHVLKIVKKLTLYVSGTWWYNFTSEIIAEGIEPDECGGDDGGRPRPTAMPRSMQSWIGSLRGGLEDDNESLNGSSVGTPRDCKSQNSSFCVPDRLLTPTASSRAKRFGKPDGQTSSPPSVNGDSSLKESKLRRRTISHEHLNRLAQPRVRTVSSERHPVETKPKPPGRTTPQPRSRTTSRESSHVLSSSSRPKPDGSETPSASKFSKTPDAKATRPAKEVKPRSASVTPRHPRTSGVGSSTKDTKSDASLKPSPRQQVTKKFSPKPKPAAQSTKPVSVKKPTSSKPVDEKLVSKAEKSPKVKKADSPPPSNPEETPEIESEAEEAEKTQLPAGAPATEQLAEKTAVEAVVKPVNPLDVPLPAEDELSDGNAQSPDESLPASVNDSEQQAEQAAAPALPEEKTENPTIQSLKEHSAVSIVSSSATSLHSDVSSATEATTENELHIQGSPSNSFVEKAFEKPLTSVEPGSSNDEDRLQKTVSFDDTVEVSEIPSNSKEGKTEEEAAKEDKKLKKKKKKEKKERKEKKKRDEKSKNSMLESWLNDSAADHESSVSPELQERESSVSPESQKPSVESVNESEEQNIEAASAAAPTQNEDEDEYKRRLREKKEKFRQEQAAKEEEQKAKEEAEEENRKRIEDAAAAARLAKEREEAKKTEDEKEQLETRISENVRRADQEREEKRQAEEIERLARKKRIEEIMKRTRGSENSNFPSSSQINERISQRQNGTANGNSEVSHDDVGARARSLLGSFQNLRMGTSQTQNQSSTESAPTLEQINTEGS</sequence>
<dbReference type="OrthoDB" id="10534375at2759"/>
<feature type="compositionally biased region" description="Polar residues" evidence="1">
    <location>
        <begin position="814"/>
        <end position="842"/>
    </location>
</feature>
<evidence type="ECO:0000313" key="2">
    <source>
        <dbReference type="EMBL" id="CBY11275.1"/>
    </source>
</evidence>
<dbReference type="GO" id="GO:0000226">
    <property type="term" value="P:microtubule cytoskeleton organization"/>
    <property type="evidence" value="ECO:0007669"/>
    <property type="project" value="InterPro"/>
</dbReference>
<feature type="region of interest" description="Disordered" evidence="1">
    <location>
        <begin position="1"/>
        <end position="77"/>
    </location>
</feature>
<feature type="compositionally biased region" description="Basic and acidic residues" evidence="1">
    <location>
        <begin position="396"/>
        <end position="415"/>
    </location>
</feature>
<feature type="region of interest" description="Disordered" evidence="1">
    <location>
        <begin position="141"/>
        <end position="791"/>
    </location>
</feature>
<dbReference type="GO" id="GO:0015630">
    <property type="term" value="C:microtubule cytoskeleton"/>
    <property type="evidence" value="ECO:0007669"/>
    <property type="project" value="InterPro"/>
</dbReference>
<feature type="compositionally biased region" description="Low complexity" evidence="1">
    <location>
        <begin position="277"/>
        <end position="286"/>
    </location>
</feature>
<reference evidence="2" key="1">
    <citation type="journal article" date="2010" name="Science">
        <title>Plasticity of animal genome architecture unmasked by rapid evolution of a pelagic tunicate.</title>
        <authorList>
            <person name="Denoeud F."/>
            <person name="Henriet S."/>
            <person name="Mungpakdee S."/>
            <person name="Aury J.M."/>
            <person name="Da Silva C."/>
            <person name="Brinkmann H."/>
            <person name="Mikhaleva J."/>
            <person name="Olsen L.C."/>
            <person name="Jubin C."/>
            <person name="Canestro C."/>
            <person name="Bouquet J.M."/>
            <person name="Danks G."/>
            <person name="Poulain J."/>
            <person name="Campsteijn C."/>
            <person name="Adamski M."/>
            <person name="Cross I."/>
            <person name="Yadetie F."/>
            <person name="Muffato M."/>
            <person name="Louis A."/>
            <person name="Butcher S."/>
            <person name="Tsagkogeorga G."/>
            <person name="Konrad A."/>
            <person name="Singh S."/>
            <person name="Jensen M.F."/>
            <person name="Cong E.H."/>
            <person name="Eikeseth-Otteraa H."/>
            <person name="Noel B."/>
            <person name="Anthouard V."/>
            <person name="Porcel B.M."/>
            <person name="Kachouri-Lafond R."/>
            <person name="Nishino A."/>
            <person name="Ugolini M."/>
            <person name="Chourrout P."/>
            <person name="Nishida H."/>
            <person name="Aasland R."/>
            <person name="Huzurbazar S."/>
            <person name="Westhof E."/>
            <person name="Delsuc F."/>
            <person name="Lehrach H."/>
            <person name="Reinhardt R."/>
            <person name="Weissenbach J."/>
            <person name="Roy S.W."/>
            <person name="Artiguenave F."/>
            <person name="Postlethwait J.H."/>
            <person name="Manak J.R."/>
            <person name="Thompson E.M."/>
            <person name="Jaillon O."/>
            <person name="Du Pasquier L."/>
            <person name="Boudinot P."/>
            <person name="Liberles D.A."/>
            <person name="Volff J.N."/>
            <person name="Philippe H."/>
            <person name="Lenhard B."/>
            <person name="Roest Crollius H."/>
            <person name="Wincker P."/>
            <person name="Chourrout D."/>
        </authorList>
    </citation>
    <scope>NUCLEOTIDE SEQUENCE [LARGE SCALE GENOMIC DNA]</scope>
</reference>
<feature type="compositionally biased region" description="Basic and acidic residues" evidence="1">
    <location>
        <begin position="53"/>
        <end position="77"/>
    </location>
</feature>
<feature type="compositionally biased region" description="Basic and acidic residues" evidence="1">
    <location>
        <begin position="654"/>
        <end position="670"/>
    </location>
</feature>
<feature type="compositionally biased region" description="Low complexity" evidence="1">
    <location>
        <begin position="496"/>
        <end position="507"/>
    </location>
</feature>
<dbReference type="EMBL" id="FN653080">
    <property type="protein sequence ID" value="CBY11275.1"/>
    <property type="molecule type" value="Genomic_DNA"/>
</dbReference>
<dbReference type="InterPro" id="IPR008604">
    <property type="entry name" value="MAP7_fam"/>
</dbReference>
<organism evidence="2">
    <name type="scientific">Oikopleura dioica</name>
    <name type="common">Tunicate</name>
    <dbReference type="NCBI Taxonomy" id="34765"/>
    <lineage>
        <taxon>Eukaryota</taxon>
        <taxon>Metazoa</taxon>
        <taxon>Chordata</taxon>
        <taxon>Tunicata</taxon>
        <taxon>Appendicularia</taxon>
        <taxon>Copelata</taxon>
        <taxon>Oikopleuridae</taxon>
        <taxon>Oikopleura</taxon>
    </lineage>
</organism>
<feature type="compositionally biased region" description="Basic and acidic residues" evidence="1">
    <location>
        <begin position="715"/>
        <end position="747"/>
    </location>
</feature>
<feature type="compositionally biased region" description="Low complexity" evidence="1">
    <location>
        <begin position="525"/>
        <end position="538"/>
    </location>
</feature>
<dbReference type="AlphaFoldDB" id="E4XMX9"/>
<gene>
    <name evidence="2" type="ORF">GSOID_T00015528001</name>
</gene>
<evidence type="ECO:0000256" key="1">
    <source>
        <dbReference type="SAM" id="MobiDB-lite"/>
    </source>
</evidence>
<feature type="region of interest" description="Disordered" evidence="1">
    <location>
        <begin position="806"/>
        <end position="889"/>
    </location>
</feature>
<proteinExistence type="predicted"/>
<evidence type="ECO:0008006" key="4">
    <source>
        <dbReference type="Google" id="ProtNLM"/>
    </source>
</evidence>
<feature type="compositionally biased region" description="Polar residues" evidence="1">
    <location>
        <begin position="539"/>
        <end position="549"/>
    </location>
</feature>
<feature type="compositionally biased region" description="Polar residues" evidence="1">
    <location>
        <begin position="876"/>
        <end position="889"/>
    </location>
</feature>
<accession>E4XMX9</accession>
<name>E4XMX9_OIKDI</name>
<keyword evidence="3" id="KW-1185">Reference proteome</keyword>
<dbReference type="InParanoid" id="E4XMX9"/>
<feature type="compositionally biased region" description="Basic and acidic residues" evidence="1">
    <location>
        <begin position="317"/>
        <end position="332"/>
    </location>
</feature>
<feature type="compositionally biased region" description="Basic and acidic residues" evidence="1">
    <location>
        <begin position="14"/>
        <end position="42"/>
    </location>
</feature>
<feature type="compositionally biased region" description="Low complexity" evidence="1">
    <location>
        <begin position="866"/>
        <end position="875"/>
    </location>
</feature>
<protein>
    <recommendedName>
        <fullName evidence="4">MAP7 domain-containing protein</fullName>
    </recommendedName>
</protein>